<feature type="transmembrane region" description="Helical" evidence="1">
    <location>
        <begin position="109"/>
        <end position="130"/>
    </location>
</feature>
<feature type="non-terminal residue" evidence="2">
    <location>
        <position position="1"/>
    </location>
</feature>
<dbReference type="Proteomes" id="UP000553632">
    <property type="component" value="Unassembled WGS sequence"/>
</dbReference>
<keyword evidence="1" id="KW-0472">Membrane</keyword>
<keyword evidence="1" id="KW-0812">Transmembrane</keyword>
<proteinExistence type="predicted"/>
<accession>A0A7J6RLY4</accession>
<evidence type="ECO:0000313" key="3">
    <source>
        <dbReference type="Proteomes" id="UP000553632"/>
    </source>
</evidence>
<name>A0A7J6RLY4_PEROL</name>
<dbReference type="AlphaFoldDB" id="A0A7J6RLY4"/>
<comment type="caution">
    <text evidence="2">The sequence shown here is derived from an EMBL/GenBank/DDBJ whole genome shotgun (WGS) entry which is preliminary data.</text>
</comment>
<organism evidence="2 3">
    <name type="scientific">Perkinsus olseni</name>
    <name type="common">Perkinsus atlanticus</name>
    <dbReference type="NCBI Taxonomy" id="32597"/>
    <lineage>
        <taxon>Eukaryota</taxon>
        <taxon>Sar</taxon>
        <taxon>Alveolata</taxon>
        <taxon>Perkinsozoa</taxon>
        <taxon>Perkinsea</taxon>
        <taxon>Perkinsida</taxon>
        <taxon>Perkinsidae</taxon>
        <taxon>Perkinsus</taxon>
    </lineage>
</organism>
<evidence type="ECO:0000313" key="2">
    <source>
        <dbReference type="EMBL" id="KAF4721401.1"/>
    </source>
</evidence>
<reference evidence="2 3" key="1">
    <citation type="submission" date="2020-04" db="EMBL/GenBank/DDBJ databases">
        <title>Perkinsus olseni comparative genomics.</title>
        <authorList>
            <person name="Bogema D.R."/>
        </authorList>
    </citation>
    <scope>NUCLEOTIDE SEQUENCE [LARGE SCALE GENOMIC DNA]</scope>
    <source>
        <strain evidence="2 3">ATCC PRA-207</strain>
    </source>
</reference>
<feature type="transmembrane region" description="Helical" evidence="1">
    <location>
        <begin position="62"/>
        <end position="89"/>
    </location>
</feature>
<dbReference type="EMBL" id="JABANO010024756">
    <property type="protein sequence ID" value="KAF4721401.1"/>
    <property type="molecule type" value="Genomic_DNA"/>
</dbReference>
<keyword evidence="1" id="KW-1133">Transmembrane helix</keyword>
<evidence type="ECO:0000256" key="1">
    <source>
        <dbReference type="SAM" id="Phobius"/>
    </source>
</evidence>
<gene>
    <name evidence="2" type="ORF">FOZ63_008375</name>
</gene>
<sequence length="167" mass="18771">DYRPELCGVRDDEIKTVRNFSKHEFANYVGYYRLMNILFNFPKDKLDKKRNRILTTMLTERLITGVSAAAAIAVFTRQLPLATALGLAVAPHNPANDYPPLDKGASKFYAHNAAHCIYSNSVIHIVGPFITTARRARKRIEIDVNATSLHMIEVHCPAAENRSAFDI</sequence>
<protein>
    <submittedName>
        <fullName evidence="2">Uncharacterized protein</fullName>
    </submittedName>
</protein>
<keyword evidence="3" id="KW-1185">Reference proteome</keyword>
<feature type="non-terminal residue" evidence="2">
    <location>
        <position position="167"/>
    </location>
</feature>